<gene>
    <name evidence="1" type="ORF">NPIL_592841</name>
</gene>
<accession>A0A8X6PPY0</accession>
<comment type="caution">
    <text evidence="1">The sequence shown here is derived from an EMBL/GenBank/DDBJ whole genome shotgun (WGS) entry which is preliminary data.</text>
</comment>
<name>A0A8X6PPY0_NEPPI</name>
<evidence type="ECO:0000313" key="1">
    <source>
        <dbReference type="EMBL" id="GFT78360.1"/>
    </source>
</evidence>
<dbReference type="EMBL" id="BMAW01071514">
    <property type="protein sequence ID" value="GFT78360.1"/>
    <property type="molecule type" value="Genomic_DNA"/>
</dbReference>
<evidence type="ECO:0000313" key="2">
    <source>
        <dbReference type="Proteomes" id="UP000887013"/>
    </source>
</evidence>
<dbReference type="AlphaFoldDB" id="A0A8X6PPY0"/>
<keyword evidence="2" id="KW-1185">Reference proteome</keyword>
<dbReference type="Proteomes" id="UP000887013">
    <property type="component" value="Unassembled WGS sequence"/>
</dbReference>
<organism evidence="1 2">
    <name type="scientific">Nephila pilipes</name>
    <name type="common">Giant wood spider</name>
    <name type="synonym">Nephila maculata</name>
    <dbReference type="NCBI Taxonomy" id="299642"/>
    <lineage>
        <taxon>Eukaryota</taxon>
        <taxon>Metazoa</taxon>
        <taxon>Ecdysozoa</taxon>
        <taxon>Arthropoda</taxon>
        <taxon>Chelicerata</taxon>
        <taxon>Arachnida</taxon>
        <taxon>Araneae</taxon>
        <taxon>Araneomorphae</taxon>
        <taxon>Entelegynae</taxon>
        <taxon>Araneoidea</taxon>
        <taxon>Nephilidae</taxon>
        <taxon>Nephila</taxon>
    </lineage>
</organism>
<sequence>MDLLSLDYEFSKDLLHYILSGYYSSILWEPTGPFAIKSNTSPFSANVKLKVKTSLDTFGGQIHRSFDVDFPSKDISSKHYKDILCSQRIKFLKKPFSYETLLFQLILWGEYTALSYLYELKTSPSFTLHFIYGVISDLRIADSINDNFWSEFEEYCKIYTYADRIAMKLEEDALVSVT</sequence>
<protein>
    <submittedName>
        <fullName evidence="1">Uncharacterized protein</fullName>
    </submittedName>
</protein>
<reference evidence="1" key="1">
    <citation type="submission" date="2020-08" db="EMBL/GenBank/DDBJ databases">
        <title>Multicomponent nature underlies the extraordinary mechanical properties of spider dragline silk.</title>
        <authorList>
            <person name="Kono N."/>
            <person name="Nakamura H."/>
            <person name="Mori M."/>
            <person name="Yoshida Y."/>
            <person name="Ohtoshi R."/>
            <person name="Malay A.D."/>
            <person name="Moran D.A.P."/>
            <person name="Tomita M."/>
            <person name="Numata K."/>
            <person name="Arakawa K."/>
        </authorList>
    </citation>
    <scope>NUCLEOTIDE SEQUENCE</scope>
</reference>
<proteinExistence type="predicted"/>